<keyword evidence="2" id="KW-1185">Reference proteome</keyword>
<dbReference type="AlphaFoldDB" id="A0AAD9QYV2"/>
<gene>
    <name evidence="1" type="ORF">P5673_005646</name>
</gene>
<sequence>SGKNSCSFRSTSKDLLVQVEREDIASFSFILSGETAFLMIEENLFSLTLVNQVKIENVDFRLCSAAKTNQTMLEFEGSEVLA</sequence>
<reference evidence="1" key="2">
    <citation type="journal article" date="2023" name="Science">
        <title>Genomic signatures of disease resistance in endangered staghorn corals.</title>
        <authorList>
            <person name="Vollmer S.V."/>
            <person name="Selwyn J.D."/>
            <person name="Despard B.A."/>
            <person name="Roesel C.L."/>
        </authorList>
    </citation>
    <scope>NUCLEOTIDE SEQUENCE</scope>
    <source>
        <strain evidence="1">K2</strain>
    </source>
</reference>
<proteinExistence type="predicted"/>
<dbReference type="Proteomes" id="UP001249851">
    <property type="component" value="Unassembled WGS sequence"/>
</dbReference>
<feature type="non-terminal residue" evidence="1">
    <location>
        <position position="1"/>
    </location>
</feature>
<protein>
    <submittedName>
        <fullName evidence="1">Uncharacterized protein</fullName>
    </submittedName>
</protein>
<reference evidence="1" key="1">
    <citation type="journal article" date="2023" name="G3 (Bethesda)">
        <title>Whole genome assembly and annotation of the endangered Caribbean coral Acropora cervicornis.</title>
        <authorList>
            <person name="Selwyn J.D."/>
            <person name="Vollmer S.V."/>
        </authorList>
    </citation>
    <scope>NUCLEOTIDE SEQUENCE</scope>
    <source>
        <strain evidence="1">K2</strain>
    </source>
</reference>
<dbReference type="EMBL" id="JARQWQ010000009">
    <property type="protein sequence ID" value="KAK2569798.1"/>
    <property type="molecule type" value="Genomic_DNA"/>
</dbReference>
<evidence type="ECO:0000313" key="2">
    <source>
        <dbReference type="Proteomes" id="UP001249851"/>
    </source>
</evidence>
<organism evidence="1 2">
    <name type="scientific">Acropora cervicornis</name>
    <name type="common">Staghorn coral</name>
    <dbReference type="NCBI Taxonomy" id="6130"/>
    <lineage>
        <taxon>Eukaryota</taxon>
        <taxon>Metazoa</taxon>
        <taxon>Cnidaria</taxon>
        <taxon>Anthozoa</taxon>
        <taxon>Hexacorallia</taxon>
        <taxon>Scleractinia</taxon>
        <taxon>Astrocoeniina</taxon>
        <taxon>Acroporidae</taxon>
        <taxon>Acropora</taxon>
    </lineage>
</organism>
<comment type="caution">
    <text evidence="1">The sequence shown here is derived from an EMBL/GenBank/DDBJ whole genome shotgun (WGS) entry which is preliminary data.</text>
</comment>
<name>A0AAD9QYV2_ACRCE</name>
<accession>A0AAD9QYV2</accession>
<evidence type="ECO:0000313" key="1">
    <source>
        <dbReference type="EMBL" id="KAK2569798.1"/>
    </source>
</evidence>